<dbReference type="GO" id="GO:0005544">
    <property type="term" value="F:calcium-dependent phospholipid binding"/>
    <property type="evidence" value="ECO:0007669"/>
    <property type="project" value="InterPro"/>
</dbReference>
<keyword evidence="3" id="KW-1185">Reference proteome</keyword>
<dbReference type="InterPro" id="IPR045052">
    <property type="entry name" value="Copine"/>
</dbReference>
<dbReference type="CDD" id="cd04048">
    <property type="entry name" value="C2A_Copine"/>
    <property type="match status" value="1"/>
</dbReference>
<dbReference type="PANTHER" id="PTHR10857">
    <property type="entry name" value="COPINE"/>
    <property type="match status" value="1"/>
</dbReference>
<dbReference type="InterPro" id="IPR000008">
    <property type="entry name" value="C2_dom"/>
</dbReference>
<evidence type="ECO:0000259" key="1">
    <source>
        <dbReference type="PROSITE" id="PS50004"/>
    </source>
</evidence>
<gene>
    <name evidence="2" type="ORF">LSH36_982g00021</name>
</gene>
<dbReference type="InterPro" id="IPR035892">
    <property type="entry name" value="C2_domain_sf"/>
</dbReference>
<feature type="domain" description="C2" evidence="1">
    <location>
        <begin position="180"/>
        <end position="287"/>
    </location>
</feature>
<dbReference type="Pfam" id="PF00168">
    <property type="entry name" value="C2"/>
    <property type="match status" value="1"/>
</dbReference>
<evidence type="ECO:0000313" key="3">
    <source>
        <dbReference type="Proteomes" id="UP001208570"/>
    </source>
</evidence>
<accession>A0AAD9MQI3</accession>
<protein>
    <recommendedName>
        <fullName evidence="1">C2 domain-containing protein</fullName>
    </recommendedName>
</protein>
<name>A0AAD9MQI3_9ANNE</name>
<dbReference type="Proteomes" id="UP001208570">
    <property type="component" value="Unassembled WGS sequence"/>
</dbReference>
<comment type="caution">
    <text evidence="2">The sequence shown here is derived from an EMBL/GenBank/DDBJ whole genome shotgun (WGS) entry which is preliminary data.</text>
</comment>
<dbReference type="GO" id="GO:0071277">
    <property type="term" value="P:cellular response to calcium ion"/>
    <property type="evidence" value="ECO:0007669"/>
    <property type="project" value="TreeGrafter"/>
</dbReference>
<evidence type="ECO:0000313" key="2">
    <source>
        <dbReference type="EMBL" id="KAK2142237.1"/>
    </source>
</evidence>
<proteinExistence type="predicted"/>
<dbReference type="PANTHER" id="PTHR10857:SF106">
    <property type="entry name" value="C2 DOMAIN-CONTAINING PROTEIN"/>
    <property type="match status" value="1"/>
</dbReference>
<dbReference type="GO" id="GO:0005886">
    <property type="term" value="C:plasma membrane"/>
    <property type="evidence" value="ECO:0007669"/>
    <property type="project" value="TreeGrafter"/>
</dbReference>
<organism evidence="2 3">
    <name type="scientific">Paralvinella palmiformis</name>
    <dbReference type="NCBI Taxonomy" id="53620"/>
    <lineage>
        <taxon>Eukaryota</taxon>
        <taxon>Metazoa</taxon>
        <taxon>Spiralia</taxon>
        <taxon>Lophotrochozoa</taxon>
        <taxon>Annelida</taxon>
        <taxon>Polychaeta</taxon>
        <taxon>Sedentaria</taxon>
        <taxon>Canalipalpata</taxon>
        <taxon>Terebellida</taxon>
        <taxon>Terebelliformia</taxon>
        <taxon>Alvinellidae</taxon>
        <taxon>Paralvinella</taxon>
    </lineage>
</organism>
<dbReference type="AlphaFoldDB" id="A0AAD9MQI3"/>
<dbReference type="SUPFAM" id="SSF49562">
    <property type="entry name" value="C2 domain (Calcium/lipid-binding domain, CaLB)"/>
    <property type="match status" value="1"/>
</dbReference>
<reference evidence="2" key="1">
    <citation type="journal article" date="2023" name="Mol. Biol. Evol.">
        <title>Third-Generation Sequencing Reveals the Adaptive Role of the Epigenome in Three Deep-Sea Polychaetes.</title>
        <authorList>
            <person name="Perez M."/>
            <person name="Aroh O."/>
            <person name="Sun Y."/>
            <person name="Lan Y."/>
            <person name="Juniper S.K."/>
            <person name="Young C.R."/>
            <person name="Angers B."/>
            <person name="Qian P.Y."/>
        </authorList>
    </citation>
    <scope>NUCLEOTIDE SEQUENCE</scope>
    <source>
        <strain evidence="2">P08H-3</strain>
    </source>
</reference>
<dbReference type="EMBL" id="JAODUP010000982">
    <property type="protein sequence ID" value="KAK2142237.1"/>
    <property type="molecule type" value="Genomic_DNA"/>
</dbReference>
<dbReference type="PROSITE" id="PS50004">
    <property type="entry name" value="C2"/>
    <property type="match status" value="1"/>
</dbReference>
<sequence length="287" mass="30894">MADHLALDKATVGCSSLDFPYERRSLKADRVCSGCVGSYARNPTELCSGCVVIYAGNPTWVCSGCVDSYAGNLSEVYSGCIDSYAGNPTEVCSGCIDSYAGNPTEVCSGCVGSYAGNITEVCSGCVGSYAGNITEVCSGCVDSYARNPTGVCSGIKKKHCGRKMTKQVLAEEAINSLYPAASKMNEPKLYSSSECNISQIELSLSCCNLADRDTFSKSDPMIVVYIQEPISTGYKELGRTEVIWNNLNPVFVRKFILDYNFGNISRFKFEVSRKKGDKVSGKLISKQ</sequence>
<dbReference type="Gene3D" id="2.60.40.150">
    <property type="entry name" value="C2 domain"/>
    <property type="match status" value="1"/>
</dbReference>